<proteinExistence type="predicted"/>
<protein>
    <submittedName>
        <fullName evidence="2">Uncharacterized protein</fullName>
    </submittedName>
</protein>
<feature type="region of interest" description="Disordered" evidence="1">
    <location>
        <begin position="87"/>
        <end position="123"/>
    </location>
</feature>
<dbReference type="Proteomes" id="UP000800041">
    <property type="component" value="Unassembled WGS sequence"/>
</dbReference>
<accession>A0A6G1HB50</accession>
<sequence>MVMELLVSVDRLSELWISKLRDYNLRSMVCRQISISKLKKLEAGSPNRLPRECESLDSVSLPDSKLLFRNVVFGEIRQRNLGRFGDLGGLGESTAEDAPPPVKQSWEDPTAEDSPPRETSPWCVDEIVEISPEEPRDEHLKERRQRIRKGCSLVTDGVSMMLGVTRKSSEDVKTER</sequence>
<keyword evidence="3" id="KW-1185">Reference proteome</keyword>
<evidence type="ECO:0000256" key="1">
    <source>
        <dbReference type="SAM" id="MobiDB-lite"/>
    </source>
</evidence>
<dbReference type="AlphaFoldDB" id="A0A6G1HB50"/>
<dbReference type="EMBL" id="ML977142">
    <property type="protein sequence ID" value="KAF1990453.1"/>
    <property type="molecule type" value="Genomic_DNA"/>
</dbReference>
<gene>
    <name evidence="2" type="ORF">K402DRAFT_401285</name>
</gene>
<evidence type="ECO:0000313" key="2">
    <source>
        <dbReference type="EMBL" id="KAF1990453.1"/>
    </source>
</evidence>
<organism evidence="2 3">
    <name type="scientific">Aulographum hederae CBS 113979</name>
    <dbReference type="NCBI Taxonomy" id="1176131"/>
    <lineage>
        <taxon>Eukaryota</taxon>
        <taxon>Fungi</taxon>
        <taxon>Dikarya</taxon>
        <taxon>Ascomycota</taxon>
        <taxon>Pezizomycotina</taxon>
        <taxon>Dothideomycetes</taxon>
        <taxon>Pleosporomycetidae</taxon>
        <taxon>Aulographales</taxon>
        <taxon>Aulographaceae</taxon>
    </lineage>
</organism>
<name>A0A6G1HB50_9PEZI</name>
<evidence type="ECO:0000313" key="3">
    <source>
        <dbReference type="Proteomes" id="UP000800041"/>
    </source>
</evidence>
<reference evidence="2" key="1">
    <citation type="journal article" date="2020" name="Stud. Mycol.">
        <title>101 Dothideomycetes genomes: a test case for predicting lifestyles and emergence of pathogens.</title>
        <authorList>
            <person name="Haridas S."/>
            <person name="Albert R."/>
            <person name="Binder M."/>
            <person name="Bloem J."/>
            <person name="Labutti K."/>
            <person name="Salamov A."/>
            <person name="Andreopoulos B."/>
            <person name="Baker S."/>
            <person name="Barry K."/>
            <person name="Bills G."/>
            <person name="Bluhm B."/>
            <person name="Cannon C."/>
            <person name="Castanera R."/>
            <person name="Culley D."/>
            <person name="Daum C."/>
            <person name="Ezra D."/>
            <person name="Gonzalez J."/>
            <person name="Henrissat B."/>
            <person name="Kuo A."/>
            <person name="Liang C."/>
            <person name="Lipzen A."/>
            <person name="Lutzoni F."/>
            <person name="Magnuson J."/>
            <person name="Mondo S."/>
            <person name="Nolan M."/>
            <person name="Ohm R."/>
            <person name="Pangilinan J."/>
            <person name="Park H.-J."/>
            <person name="Ramirez L."/>
            <person name="Alfaro M."/>
            <person name="Sun H."/>
            <person name="Tritt A."/>
            <person name="Yoshinaga Y."/>
            <person name="Zwiers L.-H."/>
            <person name="Turgeon B."/>
            <person name="Goodwin S."/>
            <person name="Spatafora J."/>
            <person name="Crous P."/>
            <person name="Grigoriev I."/>
        </authorList>
    </citation>
    <scope>NUCLEOTIDE SEQUENCE</scope>
    <source>
        <strain evidence="2">CBS 113979</strain>
    </source>
</reference>